<dbReference type="Pfam" id="PF07833">
    <property type="entry name" value="Cu_amine_oxidN1"/>
    <property type="match status" value="1"/>
</dbReference>
<dbReference type="EMBL" id="BAVR01000059">
    <property type="protein sequence ID" value="GAE90204.1"/>
    <property type="molecule type" value="Genomic_DNA"/>
</dbReference>
<keyword evidence="3" id="KW-1185">Reference proteome</keyword>
<name>W4VBS4_9FIRM</name>
<dbReference type="Proteomes" id="UP000019109">
    <property type="component" value="Unassembled WGS sequence"/>
</dbReference>
<proteinExistence type="predicted"/>
<accession>W4VBS4</accession>
<reference evidence="2" key="1">
    <citation type="journal article" date="2014" name="Genome Announc.">
        <title>Draft Genome Sequence of Clostridium straminisolvens Strain JCM 21531T, Isolated from a Cellulose-Degrading Bacterial Community.</title>
        <authorList>
            <person name="Yuki M."/>
            <person name="Oshima K."/>
            <person name="Suda W."/>
            <person name="Sakamoto M."/>
            <person name="Kitamura K."/>
            <person name="Iida T."/>
            <person name="Hattori M."/>
            <person name="Ohkuma M."/>
        </authorList>
    </citation>
    <scope>NUCLEOTIDE SEQUENCE [LARGE SCALE GENOMIC DNA]</scope>
    <source>
        <strain evidence="2">JCM 21531</strain>
    </source>
</reference>
<dbReference type="InterPro" id="IPR036582">
    <property type="entry name" value="Mao_N_sf"/>
</dbReference>
<feature type="domain" description="Copper amine oxidase-like N-terminal" evidence="1">
    <location>
        <begin position="3"/>
        <end position="69"/>
    </location>
</feature>
<dbReference type="SUPFAM" id="SSF55383">
    <property type="entry name" value="Copper amine oxidase, domain N"/>
    <property type="match status" value="1"/>
</dbReference>
<dbReference type="Gene3D" id="3.30.457.10">
    <property type="entry name" value="Copper amine oxidase-like, N-terminal domain"/>
    <property type="match status" value="1"/>
</dbReference>
<dbReference type="STRING" id="1294263.JCM21531_3794"/>
<evidence type="ECO:0000313" key="2">
    <source>
        <dbReference type="EMBL" id="GAE90204.1"/>
    </source>
</evidence>
<comment type="caution">
    <text evidence="2">The sequence shown here is derived from an EMBL/GenBank/DDBJ whole genome shotgun (WGS) entry which is preliminary data.</text>
</comment>
<gene>
    <name evidence="2" type="ORF">JCM21531_3794</name>
</gene>
<organism evidence="2 3">
    <name type="scientific">Acetivibrio straminisolvens JCM 21531</name>
    <dbReference type="NCBI Taxonomy" id="1294263"/>
    <lineage>
        <taxon>Bacteria</taxon>
        <taxon>Bacillati</taxon>
        <taxon>Bacillota</taxon>
        <taxon>Clostridia</taxon>
        <taxon>Eubacteriales</taxon>
        <taxon>Oscillospiraceae</taxon>
        <taxon>Acetivibrio</taxon>
    </lineage>
</organism>
<dbReference type="InterPro" id="IPR012854">
    <property type="entry name" value="Cu_amine_oxidase-like_N"/>
</dbReference>
<dbReference type="Gene3D" id="1.25.40.10">
    <property type="entry name" value="Tetratricopeptide repeat domain"/>
    <property type="match status" value="1"/>
</dbReference>
<sequence>MSKDKMLIAVKDNEKVILKIDSKKAIINGEDVELSDIVRIIDDESYIPVDFATQKFGEKVIWDKNGNIIMVSPDFESNVIVNGHGNIIIAKAKGVILDILEPISSDTAYDLLRAADTLLENNNIPEAIEKYKSVLENISKEGNPNYYAHASKGMGDAYSILAQIKDTKANIEKAISSYENAISIYLPKTILSTIITP</sequence>
<dbReference type="AlphaFoldDB" id="W4VBS4"/>
<protein>
    <submittedName>
        <fullName evidence="2">FOG protein containing TPR repeat</fullName>
    </submittedName>
</protein>
<evidence type="ECO:0000259" key="1">
    <source>
        <dbReference type="Pfam" id="PF07833"/>
    </source>
</evidence>
<dbReference type="SUPFAM" id="SSF48452">
    <property type="entry name" value="TPR-like"/>
    <property type="match status" value="1"/>
</dbReference>
<dbReference type="InterPro" id="IPR011990">
    <property type="entry name" value="TPR-like_helical_dom_sf"/>
</dbReference>
<evidence type="ECO:0000313" key="3">
    <source>
        <dbReference type="Proteomes" id="UP000019109"/>
    </source>
</evidence>